<dbReference type="OrthoDB" id="636773at2759"/>
<evidence type="ECO:0000256" key="2">
    <source>
        <dbReference type="ARBA" id="ARBA00022490"/>
    </source>
</evidence>
<dbReference type="InterPro" id="IPR000210">
    <property type="entry name" value="BTB/POZ_dom"/>
</dbReference>
<sequence length="464" mass="51609">MAMSNLYSKISTKPMKRFQDNVTVKQTNPWLNAESPIPVSDSPPTVSPLSSFIVLQREGTINQPVSAPASPLSSLSSPLTQLNLSSPEDCTQDPNWQATKPTVRERNAAMFNNHLMADIIFIVGSPGHIQTIPAHKYVLATGSSVFYAMYMYCDEVQLEADTVLATLYVAKKYIVPHLARACVNYLETSLTAKNACLLLSQSRLFEEPDLMQRCWEVIDAQAEMALRSDGFVDIDIHTLESVLSRETLNCKEIHIWDAALRWATAECIRQELEPSSANQRRSLGSALYLIRLPAMNLEEFANSAAQTGILTQQETIDVFLHFTASNKPQLCFPIKPRQGLKTQVCHRFPYRSNQWRYRGRCDSIQFSVDKRIFVVGFGLYGSSSGAADYNVRIELKRLGCVLSENTSVILDGGELSYFGQEGMSEITVGNVNFQFQCSSESTNGTGVQGGQIPELIFYGPPVDD</sequence>
<dbReference type="EMBL" id="KQ435811">
    <property type="protein sequence ID" value="KOX72893.1"/>
    <property type="molecule type" value="Genomic_DNA"/>
</dbReference>
<evidence type="ECO:0000256" key="1">
    <source>
        <dbReference type="ARBA" id="ARBA00004496"/>
    </source>
</evidence>
<proteinExistence type="predicted"/>
<dbReference type="Gene3D" id="2.60.120.820">
    <property type="entry name" value="PHR domain"/>
    <property type="match status" value="2"/>
</dbReference>
<keyword evidence="5" id="KW-1185">Reference proteome</keyword>
<dbReference type="STRING" id="166423.A0A0M8ZZN5"/>
<dbReference type="Gene3D" id="3.30.710.10">
    <property type="entry name" value="Potassium Channel Kv1.1, Chain A"/>
    <property type="match status" value="2"/>
</dbReference>
<dbReference type="Pfam" id="PF00651">
    <property type="entry name" value="BTB"/>
    <property type="match status" value="1"/>
</dbReference>
<protein>
    <submittedName>
        <fullName evidence="4">BTB/POZ domain-containing protein 3</fullName>
    </submittedName>
</protein>
<keyword evidence="2" id="KW-0963">Cytoplasm</keyword>
<dbReference type="InterPro" id="IPR011705">
    <property type="entry name" value="BACK"/>
</dbReference>
<dbReference type="InterPro" id="IPR011333">
    <property type="entry name" value="SKP1/BTB/POZ_sf"/>
</dbReference>
<evidence type="ECO:0000313" key="4">
    <source>
        <dbReference type="EMBL" id="KOX72893.1"/>
    </source>
</evidence>
<dbReference type="Pfam" id="PF07707">
    <property type="entry name" value="BACK"/>
    <property type="match status" value="1"/>
</dbReference>
<evidence type="ECO:0000313" key="5">
    <source>
        <dbReference type="Proteomes" id="UP000053105"/>
    </source>
</evidence>
<accession>A0A0M8ZZN5</accession>
<dbReference type="InterPro" id="IPR012983">
    <property type="entry name" value="PHR"/>
</dbReference>
<dbReference type="InterPro" id="IPR049737">
    <property type="entry name" value="Btbd6a-like_BACK"/>
</dbReference>
<dbReference type="Pfam" id="PF08005">
    <property type="entry name" value="PHR"/>
    <property type="match status" value="2"/>
</dbReference>
<evidence type="ECO:0000259" key="3">
    <source>
        <dbReference type="PROSITE" id="PS50097"/>
    </source>
</evidence>
<feature type="domain" description="BTB" evidence="3">
    <location>
        <begin position="117"/>
        <end position="150"/>
    </location>
</feature>
<dbReference type="Proteomes" id="UP000053105">
    <property type="component" value="Unassembled WGS sequence"/>
</dbReference>
<dbReference type="SMART" id="SM00875">
    <property type="entry name" value="BACK"/>
    <property type="match status" value="1"/>
</dbReference>
<dbReference type="SMART" id="SM00225">
    <property type="entry name" value="BTB"/>
    <property type="match status" value="1"/>
</dbReference>
<organism evidence="4 5">
    <name type="scientific">Melipona quadrifasciata</name>
    <dbReference type="NCBI Taxonomy" id="166423"/>
    <lineage>
        <taxon>Eukaryota</taxon>
        <taxon>Metazoa</taxon>
        <taxon>Ecdysozoa</taxon>
        <taxon>Arthropoda</taxon>
        <taxon>Hexapoda</taxon>
        <taxon>Insecta</taxon>
        <taxon>Pterygota</taxon>
        <taxon>Neoptera</taxon>
        <taxon>Endopterygota</taxon>
        <taxon>Hymenoptera</taxon>
        <taxon>Apocrita</taxon>
        <taxon>Aculeata</taxon>
        <taxon>Apoidea</taxon>
        <taxon>Anthophila</taxon>
        <taxon>Apidae</taxon>
        <taxon>Melipona</taxon>
    </lineage>
</organism>
<dbReference type="PANTHER" id="PTHR45774">
    <property type="entry name" value="BTB/POZ DOMAIN-CONTAINING"/>
    <property type="match status" value="1"/>
</dbReference>
<dbReference type="GO" id="GO:0022008">
    <property type="term" value="P:neurogenesis"/>
    <property type="evidence" value="ECO:0007669"/>
    <property type="project" value="TreeGrafter"/>
</dbReference>
<dbReference type="InterPro" id="IPR038648">
    <property type="entry name" value="PHR_sf"/>
</dbReference>
<gene>
    <name evidence="4" type="ORF">WN51_01910</name>
</gene>
<reference evidence="4 5" key="1">
    <citation type="submission" date="2015-07" db="EMBL/GenBank/DDBJ databases">
        <title>The genome of Melipona quadrifasciata.</title>
        <authorList>
            <person name="Pan H."/>
            <person name="Kapheim K."/>
        </authorList>
    </citation>
    <scope>NUCLEOTIDE SEQUENCE [LARGE SCALE GENOMIC DNA]</scope>
    <source>
        <strain evidence="4">0111107301</strain>
        <tissue evidence="4">Whole body</tissue>
    </source>
</reference>
<dbReference type="FunFam" id="1.25.40.420:FF:000003">
    <property type="entry name" value="BTB/POZ domain-containing protein 3"/>
    <property type="match status" value="1"/>
</dbReference>
<dbReference type="Gene3D" id="1.25.40.420">
    <property type="match status" value="1"/>
</dbReference>
<dbReference type="PROSITE" id="PS50097">
    <property type="entry name" value="BTB"/>
    <property type="match status" value="1"/>
</dbReference>
<comment type="subcellular location">
    <subcellularLocation>
        <location evidence="1">Cytoplasm</location>
    </subcellularLocation>
</comment>
<dbReference type="SUPFAM" id="SSF54695">
    <property type="entry name" value="POZ domain"/>
    <property type="match status" value="1"/>
</dbReference>
<dbReference type="PANTHER" id="PTHR45774:SF9">
    <property type="entry name" value="LUTE, ISOFORM D"/>
    <property type="match status" value="1"/>
</dbReference>
<dbReference type="CDD" id="cd18488">
    <property type="entry name" value="BACK_BTBD3_like"/>
    <property type="match status" value="1"/>
</dbReference>
<dbReference type="GO" id="GO:0005829">
    <property type="term" value="C:cytosol"/>
    <property type="evidence" value="ECO:0007669"/>
    <property type="project" value="TreeGrafter"/>
</dbReference>
<name>A0A0M8ZZN5_9HYME</name>
<dbReference type="AlphaFoldDB" id="A0A0M8ZZN5"/>